<dbReference type="SUPFAM" id="SSF51120">
    <property type="entry name" value="beta-Roll"/>
    <property type="match status" value="2"/>
</dbReference>
<dbReference type="PROSITE" id="PS50268">
    <property type="entry name" value="CADHERIN_2"/>
    <property type="match status" value="1"/>
</dbReference>
<organism evidence="3">
    <name type="scientific">Microvirga ossetica</name>
    <dbReference type="NCBI Taxonomy" id="1882682"/>
    <lineage>
        <taxon>Bacteria</taxon>
        <taxon>Pseudomonadati</taxon>
        <taxon>Pseudomonadota</taxon>
        <taxon>Alphaproteobacteria</taxon>
        <taxon>Hyphomicrobiales</taxon>
        <taxon>Methylobacteriaceae</taxon>
        <taxon>Microvirga</taxon>
    </lineage>
</organism>
<dbReference type="OrthoDB" id="223957at2"/>
<accession>A0A1B2EAR3</accession>
<feature type="region of interest" description="Disordered" evidence="1">
    <location>
        <begin position="237"/>
        <end position="272"/>
    </location>
</feature>
<dbReference type="GO" id="GO:0016020">
    <property type="term" value="C:membrane"/>
    <property type="evidence" value="ECO:0007669"/>
    <property type="project" value="InterPro"/>
</dbReference>
<dbReference type="InterPro" id="IPR011049">
    <property type="entry name" value="Serralysin-like_metalloprot_C"/>
</dbReference>
<dbReference type="InterPro" id="IPR002126">
    <property type="entry name" value="Cadherin-like_dom"/>
</dbReference>
<evidence type="ECO:0000259" key="2">
    <source>
        <dbReference type="PROSITE" id="PS50268"/>
    </source>
</evidence>
<dbReference type="GO" id="GO:0007156">
    <property type="term" value="P:homophilic cell adhesion via plasma membrane adhesion molecules"/>
    <property type="evidence" value="ECO:0007669"/>
    <property type="project" value="InterPro"/>
</dbReference>
<feature type="compositionally biased region" description="Polar residues" evidence="1">
    <location>
        <begin position="738"/>
        <end position="747"/>
    </location>
</feature>
<evidence type="ECO:0000313" key="3">
    <source>
        <dbReference type="EMBL" id="ANY77017.1"/>
    </source>
</evidence>
<dbReference type="AlphaFoldDB" id="A0A1B2EAR3"/>
<proteinExistence type="predicted"/>
<dbReference type="EMBL" id="CP016616">
    <property type="protein sequence ID" value="ANY77017.1"/>
    <property type="molecule type" value="Genomic_DNA"/>
</dbReference>
<dbReference type="Pfam" id="PF00353">
    <property type="entry name" value="HemolysinCabind"/>
    <property type="match status" value="1"/>
</dbReference>
<dbReference type="SUPFAM" id="SSF49313">
    <property type="entry name" value="Cadherin-like"/>
    <property type="match status" value="1"/>
</dbReference>
<dbReference type="PRINTS" id="PR00313">
    <property type="entry name" value="CABNDNGRPT"/>
</dbReference>
<dbReference type="InterPro" id="IPR015919">
    <property type="entry name" value="Cadherin-like_sf"/>
</dbReference>
<feature type="compositionally biased region" description="Basic and acidic residues" evidence="1">
    <location>
        <begin position="127"/>
        <end position="137"/>
    </location>
</feature>
<gene>
    <name evidence="3" type="ORF">BB934_01290</name>
</gene>
<reference evidence="3" key="1">
    <citation type="submission" date="2016-07" db="EMBL/GenBank/DDBJ databases">
        <title>Microvirga ossetica sp. nov. a new species of rhizobia isolated from root nodules of the legume species Vicia alpestris Steven originated from North Ossetia region in the Caucasus.</title>
        <authorList>
            <person name="Safronova V.I."/>
            <person name="Kuznetsova I.G."/>
            <person name="Sazanova A.L."/>
            <person name="Belimov A."/>
            <person name="Andronov E."/>
            <person name="Osledkin Y.S."/>
            <person name="Onishchuk O.P."/>
            <person name="Kurchak O.N."/>
            <person name="Shaposhnikov A.I."/>
            <person name="Willems A."/>
            <person name="Tikhonovich I.A."/>
        </authorList>
    </citation>
    <scope>NUCLEOTIDE SEQUENCE [LARGE SCALE GENOMIC DNA]</scope>
    <source>
        <strain evidence="3">V5/3M</strain>
    </source>
</reference>
<evidence type="ECO:0000256" key="1">
    <source>
        <dbReference type="SAM" id="MobiDB-lite"/>
    </source>
</evidence>
<sequence>MAFTIFSASAEERVSALQTNAGPDAPSVTKLAGGGWLVTWTARPVAGTGVDVFQQKYDADGEPQFKDQSGRPQVRQVNVETGADHVIPSVRILADGGWVVTWTAFTGPEGANHDIYQQRFNAAGEPQFKDQGGRQQDRLVSAGTAGDPDHNPTVTALPAGDGGWIVAWIGRNQDGSSGVYQQRYGADGEPLFKDGTGEPQAQQVEPFAYAAVSRPSVTTLADGGWIVTWAGAKQDGRPGINQQWYDKNGVPQFTDGNGQPQGRPVSRSSDGGPYAPSVAALADGGWLVTWVLVNVGGSTIYQQRYDENGEALFKDGGGQPQDRVVNVYSNHTQNNPVVMALADGGWVVTWGSRGQDETVHSIYQQKYDSAGNPQFTNQDGAPLDWRATVPAAHARFRQATTALDDGGWVVTSVGANGIDHAIYQTRYASAEVLGATADSAIGTSADEVLKTRAGGLSAGDLLDGRAGTDTIEMISAGLLDLRAPTTLVNFEILRGSAGDDRFVVDRARLSAFKTYDGGAGSDALVLVGRSFDLTGIAVTNVEAVELFDPAGTQLTLDDHDTALLVRGPNGLDDHVTLVRGVFQWPERGALFKAGIETVTDDTGTYTNAAPKGLSLMGSTVQELSPNLTSVGTLAVDDKDLGDRFTYTLVDNAGGLFRIVYRSGVPHLGVANGVGLDYEQASTHKVVVRVEDIGGLTFEKSFTITVTDLVPEVGIGGIRDDRMIGGIGADRFDGGEGNDTLSGASGND</sequence>
<name>A0A1B2EAR3_9HYPH</name>
<dbReference type="KEGG" id="moc:BB934_01290"/>
<dbReference type="Gene3D" id="2.60.40.60">
    <property type="entry name" value="Cadherins"/>
    <property type="match status" value="1"/>
</dbReference>
<dbReference type="RefSeq" id="WP_099508019.1">
    <property type="nucleotide sequence ID" value="NZ_CP016616.1"/>
</dbReference>
<feature type="domain" description="Cadherin" evidence="2">
    <location>
        <begin position="619"/>
        <end position="707"/>
    </location>
</feature>
<dbReference type="CDD" id="cd11304">
    <property type="entry name" value="Cadherin_repeat"/>
    <property type="match status" value="1"/>
</dbReference>
<dbReference type="GO" id="GO:0005509">
    <property type="term" value="F:calcium ion binding"/>
    <property type="evidence" value="ECO:0007669"/>
    <property type="project" value="InterPro"/>
</dbReference>
<dbReference type="InterPro" id="IPR001343">
    <property type="entry name" value="Hemolysn_Ca-bd"/>
</dbReference>
<protein>
    <recommendedName>
        <fullName evidence="2">Cadherin domain-containing protein</fullName>
    </recommendedName>
</protein>
<feature type="region of interest" description="Disordered" evidence="1">
    <location>
        <begin position="728"/>
        <end position="747"/>
    </location>
</feature>
<feature type="region of interest" description="Disordered" evidence="1">
    <location>
        <begin position="127"/>
        <end position="151"/>
    </location>
</feature>